<evidence type="ECO:0000313" key="3">
    <source>
        <dbReference type="Proteomes" id="UP001447188"/>
    </source>
</evidence>
<protein>
    <recommendedName>
        <fullName evidence="4">Transmembrane protein UsgS</fullName>
    </recommendedName>
</protein>
<name>A0ABR3GAQ5_9PEZI</name>
<sequence length="358" mass="39999">MSNFDPNAILRGAQLTLVGAYRALQNPTLFESRHYRQAALAVAVGIAIRIIVTAPVFLIKLSLAVVGLAVDVSGAEKMLSVLQFAEESVLQVPFFLMQLMRYITPTLDEMFMQSLDWVDRTYTAKHATEDPTTLRALYYPTLATYHPTSSNKKQNPIKLFLIRYFRRAGLSLLIYSLSFAPTVGRFVLPAASFYSFNAAVGTAPAAAVFGVGIFLPRRWMVVFLQGYFASRGLMRELLQPYFSRIKFSAAQRQRWFRDREGLLFGFGVGFYLLIKVPLLGVLIYGIAEASTAYLITKITDPVPPADEFTPEFAESQVVWRNKHEFLKLELSALDKLNVRSLKKSDIASPLGLGGAVDE</sequence>
<dbReference type="EMBL" id="JBBBZM010000139">
    <property type="protein sequence ID" value="KAL0633051.1"/>
    <property type="molecule type" value="Genomic_DNA"/>
</dbReference>
<evidence type="ECO:0000313" key="2">
    <source>
        <dbReference type="EMBL" id="KAL0633051.1"/>
    </source>
</evidence>
<feature type="transmembrane region" description="Helical" evidence="1">
    <location>
        <begin position="38"/>
        <end position="59"/>
    </location>
</feature>
<feature type="transmembrane region" description="Helical" evidence="1">
    <location>
        <begin position="262"/>
        <end position="287"/>
    </location>
</feature>
<accession>A0ABR3GAQ5</accession>
<keyword evidence="1" id="KW-1133">Transmembrane helix</keyword>
<dbReference type="Proteomes" id="UP001447188">
    <property type="component" value="Unassembled WGS sequence"/>
</dbReference>
<dbReference type="PANTHER" id="PTHR38421:SF1">
    <property type="entry name" value="TRANSMEMBRANE PROTEIN"/>
    <property type="match status" value="1"/>
</dbReference>
<proteinExistence type="predicted"/>
<keyword evidence="1" id="KW-0812">Transmembrane</keyword>
<reference evidence="2 3" key="1">
    <citation type="submission" date="2024-02" db="EMBL/GenBank/DDBJ databases">
        <title>Discinaceae phylogenomics.</title>
        <authorList>
            <person name="Dirks A.C."/>
            <person name="James T.Y."/>
        </authorList>
    </citation>
    <scope>NUCLEOTIDE SEQUENCE [LARGE SCALE GENOMIC DNA]</scope>
    <source>
        <strain evidence="2 3">ACD0624</strain>
    </source>
</reference>
<dbReference type="PANTHER" id="PTHR38421">
    <property type="entry name" value="TRANSMEMBRANE PROTEIN USGS"/>
    <property type="match status" value="1"/>
</dbReference>
<evidence type="ECO:0008006" key="4">
    <source>
        <dbReference type="Google" id="ProtNLM"/>
    </source>
</evidence>
<evidence type="ECO:0000256" key="1">
    <source>
        <dbReference type="SAM" id="Phobius"/>
    </source>
</evidence>
<keyword evidence="1" id="KW-0472">Membrane</keyword>
<gene>
    <name evidence="2" type="ORF">Q9L58_008061</name>
</gene>
<feature type="transmembrane region" description="Helical" evidence="1">
    <location>
        <begin position="168"/>
        <end position="188"/>
    </location>
</feature>
<comment type="caution">
    <text evidence="2">The sequence shown here is derived from an EMBL/GenBank/DDBJ whole genome shotgun (WGS) entry which is preliminary data.</text>
</comment>
<keyword evidence="3" id="KW-1185">Reference proteome</keyword>
<feature type="transmembrane region" description="Helical" evidence="1">
    <location>
        <begin position="194"/>
        <end position="215"/>
    </location>
</feature>
<organism evidence="2 3">
    <name type="scientific">Discina gigas</name>
    <dbReference type="NCBI Taxonomy" id="1032678"/>
    <lineage>
        <taxon>Eukaryota</taxon>
        <taxon>Fungi</taxon>
        <taxon>Dikarya</taxon>
        <taxon>Ascomycota</taxon>
        <taxon>Pezizomycotina</taxon>
        <taxon>Pezizomycetes</taxon>
        <taxon>Pezizales</taxon>
        <taxon>Discinaceae</taxon>
        <taxon>Discina</taxon>
    </lineage>
</organism>